<dbReference type="AlphaFoldDB" id="A0A0B7BZI0"/>
<dbReference type="EMBL" id="HACG01050710">
    <property type="protein sequence ID" value="CEK97575.1"/>
    <property type="molecule type" value="Transcribed_RNA"/>
</dbReference>
<feature type="non-terminal residue" evidence="2">
    <location>
        <position position="88"/>
    </location>
</feature>
<proteinExistence type="predicted"/>
<accession>A0A0B7BZI0</accession>
<feature type="non-terminal residue" evidence="2">
    <location>
        <position position="1"/>
    </location>
</feature>
<evidence type="ECO:0000256" key="1">
    <source>
        <dbReference type="SAM" id="MobiDB-lite"/>
    </source>
</evidence>
<feature type="region of interest" description="Disordered" evidence="1">
    <location>
        <begin position="44"/>
        <end position="71"/>
    </location>
</feature>
<reference evidence="2" key="1">
    <citation type="submission" date="2014-12" db="EMBL/GenBank/DDBJ databases">
        <title>Insight into the proteome of Arion vulgaris.</title>
        <authorList>
            <person name="Aradska J."/>
            <person name="Bulat T."/>
            <person name="Smidak R."/>
            <person name="Sarate P."/>
            <person name="Gangsoo J."/>
            <person name="Sialana F."/>
            <person name="Bilban M."/>
            <person name="Lubec G."/>
        </authorList>
    </citation>
    <scope>NUCLEOTIDE SEQUENCE</scope>
    <source>
        <tissue evidence="2">Skin</tissue>
    </source>
</reference>
<protein>
    <submittedName>
        <fullName evidence="2">Uncharacterized protein</fullName>
    </submittedName>
</protein>
<name>A0A0B7BZI0_9EUPU</name>
<evidence type="ECO:0000313" key="2">
    <source>
        <dbReference type="EMBL" id="CEK97575.1"/>
    </source>
</evidence>
<feature type="compositionally biased region" description="Basic and acidic residues" evidence="1">
    <location>
        <begin position="53"/>
        <end position="67"/>
    </location>
</feature>
<gene>
    <name evidence="2" type="primary">ORF216240</name>
</gene>
<sequence>FNESLDDAGDNNEVVEDAYKEIAPSASSSKCLSDFCFSQEPSLGMGDGQITSKKHDGGTLRSSEHPYENSMESTMFIVPVHNDNMSSS</sequence>
<organism evidence="2">
    <name type="scientific">Arion vulgaris</name>
    <dbReference type="NCBI Taxonomy" id="1028688"/>
    <lineage>
        <taxon>Eukaryota</taxon>
        <taxon>Metazoa</taxon>
        <taxon>Spiralia</taxon>
        <taxon>Lophotrochozoa</taxon>
        <taxon>Mollusca</taxon>
        <taxon>Gastropoda</taxon>
        <taxon>Heterobranchia</taxon>
        <taxon>Euthyneura</taxon>
        <taxon>Panpulmonata</taxon>
        <taxon>Eupulmonata</taxon>
        <taxon>Stylommatophora</taxon>
        <taxon>Helicina</taxon>
        <taxon>Arionoidea</taxon>
        <taxon>Arionidae</taxon>
        <taxon>Arion</taxon>
    </lineage>
</organism>